<evidence type="ECO:0000313" key="4">
    <source>
        <dbReference type="EMBL" id="GEP71317.1"/>
    </source>
</evidence>
<evidence type="ECO:0000256" key="1">
    <source>
        <dbReference type="SAM" id="MobiDB-lite"/>
    </source>
</evidence>
<dbReference type="Proteomes" id="UP000321569">
    <property type="component" value="Unassembled WGS sequence"/>
</dbReference>
<dbReference type="InterPro" id="IPR018392">
    <property type="entry name" value="LysM"/>
</dbReference>
<feature type="region of interest" description="Disordered" evidence="1">
    <location>
        <begin position="72"/>
        <end position="180"/>
    </location>
</feature>
<feature type="compositionally biased region" description="Low complexity" evidence="1">
    <location>
        <begin position="76"/>
        <end position="85"/>
    </location>
</feature>
<feature type="compositionally biased region" description="Basic and acidic residues" evidence="1">
    <location>
        <begin position="1"/>
        <end position="12"/>
    </location>
</feature>
<dbReference type="EMBL" id="BKAM01000001">
    <property type="protein sequence ID" value="GEP71317.1"/>
    <property type="molecule type" value="Genomic_DNA"/>
</dbReference>
<feature type="region of interest" description="Disordered" evidence="1">
    <location>
        <begin position="1"/>
        <end position="28"/>
    </location>
</feature>
<organism evidence="4 5">
    <name type="scientific">Lentilactobacillus rapi</name>
    <dbReference type="NCBI Taxonomy" id="481723"/>
    <lineage>
        <taxon>Bacteria</taxon>
        <taxon>Bacillati</taxon>
        <taxon>Bacillota</taxon>
        <taxon>Bacilli</taxon>
        <taxon>Lactobacillales</taxon>
        <taxon>Lactobacillaceae</taxon>
        <taxon>Lentilactobacillus</taxon>
    </lineage>
</organism>
<protein>
    <submittedName>
        <fullName evidence="4">Peptidoglycan-binding protein</fullName>
    </submittedName>
</protein>
<dbReference type="PROSITE" id="PS51782">
    <property type="entry name" value="LYSM"/>
    <property type="match status" value="1"/>
</dbReference>
<dbReference type="STRING" id="1423795.FD12_GL000393"/>
<feature type="compositionally biased region" description="Polar residues" evidence="1">
    <location>
        <begin position="165"/>
        <end position="179"/>
    </location>
</feature>
<keyword evidence="2" id="KW-1133">Transmembrane helix</keyword>
<feature type="domain" description="LysM" evidence="3">
    <location>
        <begin position="179"/>
        <end position="223"/>
    </location>
</feature>
<keyword evidence="2" id="KW-0812">Transmembrane</keyword>
<dbReference type="OrthoDB" id="2152150at2"/>
<feature type="compositionally biased region" description="Basic and acidic residues" evidence="1">
    <location>
        <begin position="116"/>
        <end position="129"/>
    </location>
</feature>
<feature type="compositionally biased region" description="Low complexity" evidence="1">
    <location>
        <begin position="130"/>
        <end position="156"/>
    </location>
</feature>
<dbReference type="SUPFAM" id="SSF54106">
    <property type="entry name" value="LysM domain"/>
    <property type="match status" value="1"/>
</dbReference>
<dbReference type="RefSeq" id="WP_056982782.1">
    <property type="nucleotide sequence ID" value="NZ_BKAM01000001.1"/>
</dbReference>
<reference evidence="4 5" key="1">
    <citation type="submission" date="2019-07" db="EMBL/GenBank/DDBJ databases">
        <title>Whole genome shotgun sequence of Lactobacillus rapi NBRC 109618.</title>
        <authorList>
            <person name="Hosoyama A."/>
            <person name="Uohara A."/>
            <person name="Ohji S."/>
            <person name="Ichikawa N."/>
        </authorList>
    </citation>
    <scope>NUCLEOTIDE SEQUENCE [LARGE SCALE GENOMIC DNA]</scope>
    <source>
        <strain evidence="4 5">NBRC 109618</strain>
    </source>
</reference>
<dbReference type="SMART" id="SM00257">
    <property type="entry name" value="LysM"/>
    <property type="match status" value="1"/>
</dbReference>
<accession>A0A512PJD9</accession>
<dbReference type="AlphaFoldDB" id="A0A512PJD9"/>
<evidence type="ECO:0000256" key="2">
    <source>
        <dbReference type="SAM" id="Phobius"/>
    </source>
</evidence>
<evidence type="ECO:0000313" key="5">
    <source>
        <dbReference type="Proteomes" id="UP000321569"/>
    </source>
</evidence>
<feature type="transmembrane region" description="Helical" evidence="2">
    <location>
        <begin position="44"/>
        <end position="66"/>
    </location>
</feature>
<keyword evidence="2" id="KW-0472">Membrane</keyword>
<dbReference type="CDD" id="cd00118">
    <property type="entry name" value="LysM"/>
    <property type="match status" value="1"/>
</dbReference>
<sequence length="224" mass="24000">MNTNDPQKKSADDQPWNQTFSEDRDENGNLSRVKLRKESQNHHLITIILAALIIIVALVALAYGLIRQSAMGQADSSKSASSVRVVRQDNAKKKSSSAHSDVKKENAKQSSVNKAKTAERSKREQRRASAAESSPTTKAKASTSSSITAASSESTAQKPAGTSAAKRTTATQKSVSGSRYATVEPGQGLYRVAVNHGISLAELMRLNGLSTTSSIHPGQQLRVR</sequence>
<dbReference type="Pfam" id="PF01476">
    <property type="entry name" value="LysM"/>
    <property type="match status" value="1"/>
</dbReference>
<dbReference type="InterPro" id="IPR036779">
    <property type="entry name" value="LysM_dom_sf"/>
</dbReference>
<comment type="caution">
    <text evidence="4">The sequence shown here is derived from an EMBL/GenBank/DDBJ whole genome shotgun (WGS) entry which is preliminary data.</text>
</comment>
<gene>
    <name evidence="4" type="ORF">LRA02_01850</name>
</gene>
<dbReference type="Gene3D" id="3.10.350.10">
    <property type="entry name" value="LysM domain"/>
    <property type="match status" value="1"/>
</dbReference>
<proteinExistence type="predicted"/>
<name>A0A512PJD9_9LACO</name>
<evidence type="ECO:0000259" key="3">
    <source>
        <dbReference type="PROSITE" id="PS51782"/>
    </source>
</evidence>